<accession>A0ABS4JUE2</accession>
<reference evidence="2 3" key="1">
    <citation type="submission" date="2021-03" db="EMBL/GenBank/DDBJ databases">
        <title>Genomic Encyclopedia of Type Strains, Phase IV (KMG-IV): sequencing the most valuable type-strain genomes for metagenomic binning, comparative biology and taxonomic classification.</title>
        <authorList>
            <person name="Goeker M."/>
        </authorList>
    </citation>
    <scope>NUCLEOTIDE SEQUENCE [LARGE SCALE GENOMIC DNA]</scope>
    <source>
        <strain evidence="2 3">DSM 27138</strain>
    </source>
</reference>
<dbReference type="PANTHER" id="PTHR43415">
    <property type="entry name" value="SPERMIDINE N(1)-ACETYLTRANSFERASE"/>
    <property type="match status" value="1"/>
</dbReference>
<comment type="caution">
    <text evidence="2">The sequence shown here is derived from an EMBL/GenBank/DDBJ whole genome shotgun (WGS) entry which is preliminary data.</text>
</comment>
<dbReference type="SUPFAM" id="SSF55729">
    <property type="entry name" value="Acyl-CoA N-acyltransferases (Nat)"/>
    <property type="match status" value="1"/>
</dbReference>
<gene>
    <name evidence="2" type="ORF">J2Z79_002565</name>
</gene>
<dbReference type="PANTHER" id="PTHR43415:SF3">
    <property type="entry name" value="GNAT-FAMILY ACETYLTRANSFERASE"/>
    <property type="match status" value="1"/>
</dbReference>
<dbReference type="Proteomes" id="UP001519289">
    <property type="component" value="Unassembled WGS sequence"/>
</dbReference>
<evidence type="ECO:0000259" key="1">
    <source>
        <dbReference type="PROSITE" id="PS51186"/>
    </source>
</evidence>
<proteinExistence type="predicted"/>
<feature type="domain" description="N-acetyltransferase" evidence="1">
    <location>
        <begin position="14"/>
        <end position="172"/>
    </location>
</feature>
<dbReference type="RefSeq" id="WP_209467267.1">
    <property type="nucleotide sequence ID" value="NZ_JAGGLG010000023.1"/>
</dbReference>
<dbReference type="InterPro" id="IPR000182">
    <property type="entry name" value="GNAT_dom"/>
</dbReference>
<evidence type="ECO:0000313" key="2">
    <source>
        <dbReference type="EMBL" id="MBP2019148.1"/>
    </source>
</evidence>
<dbReference type="Gene3D" id="3.40.630.30">
    <property type="match status" value="1"/>
</dbReference>
<dbReference type="InterPro" id="IPR016181">
    <property type="entry name" value="Acyl_CoA_acyltransferase"/>
</dbReference>
<dbReference type="EMBL" id="JAGGLG010000023">
    <property type="protein sequence ID" value="MBP2019148.1"/>
    <property type="molecule type" value="Genomic_DNA"/>
</dbReference>
<dbReference type="PROSITE" id="PS51186">
    <property type="entry name" value="GNAT"/>
    <property type="match status" value="1"/>
</dbReference>
<evidence type="ECO:0000313" key="3">
    <source>
        <dbReference type="Proteomes" id="UP001519289"/>
    </source>
</evidence>
<sequence>MATTDDYLTGPSSVRLRPVEQGDLELLLRWDEDPVIAALMGRRFENTSPAEWFSAQRRMRSYRIWIIERGEQPVGEVELAQVNHRTRSAEVRICVGERELWGQGIGTTAMTRALDEAFGPMALDEVYLRVFANNGRAIALYDRLGFQPAGVLRPSRRRNDPAPVLLMRLTRHRWQSHRKSGRAS</sequence>
<name>A0ABS4JUE2_9FIRM</name>
<organism evidence="2 3">
    <name type="scientific">Symbiobacterium terraclitae</name>
    <dbReference type="NCBI Taxonomy" id="557451"/>
    <lineage>
        <taxon>Bacteria</taxon>
        <taxon>Bacillati</taxon>
        <taxon>Bacillota</taxon>
        <taxon>Clostridia</taxon>
        <taxon>Eubacteriales</taxon>
        <taxon>Symbiobacteriaceae</taxon>
        <taxon>Symbiobacterium</taxon>
    </lineage>
</organism>
<protein>
    <submittedName>
        <fullName evidence="2">RimJ/RimL family protein N-acetyltransferase</fullName>
    </submittedName>
</protein>
<dbReference type="Pfam" id="PF13302">
    <property type="entry name" value="Acetyltransf_3"/>
    <property type="match status" value="1"/>
</dbReference>
<dbReference type="CDD" id="cd04301">
    <property type="entry name" value="NAT_SF"/>
    <property type="match status" value="1"/>
</dbReference>
<keyword evidence="3" id="KW-1185">Reference proteome</keyword>